<sequence length="129" mass="14563">MKQIDYLIEDMVNHVRHRASIGVGTKVVVFTASQNTSAVFKAAGRVAHSILKNSEWDNACIENSEATLRTELLLKELFYNKRIVLDVYEKDAPYSLGNFVTLDVGNFDKVYFDLDTCEKVIHAMTADSE</sequence>
<keyword evidence="2" id="KW-1185">Reference proteome</keyword>
<organism evidence="1 2">
    <name type="scientific">Pseudomonas phage Psa21</name>
    <dbReference type="NCBI Taxonomy" id="2530023"/>
    <lineage>
        <taxon>Viruses</taxon>
        <taxon>Duplodnaviria</taxon>
        <taxon>Heunggongvirae</taxon>
        <taxon>Uroviricota</taxon>
        <taxon>Caudoviricetes</taxon>
        <taxon>Chimalliviridae</taxon>
        <taxon>Tepukevirus</taxon>
        <taxon>Tepukevirus Psa21</taxon>
    </lineage>
</organism>
<proteinExistence type="predicted"/>
<dbReference type="Proteomes" id="UP000294134">
    <property type="component" value="Segment"/>
</dbReference>
<accession>A0A481W5P2</accession>
<name>A0A481W5P2_9CAUD</name>
<protein>
    <submittedName>
        <fullName evidence="1">Uncharacterized protein</fullName>
    </submittedName>
</protein>
<evidence type="ECO:0000313" key="1">
    <source>
        <dbReference type="EMBL" id="QBJ02694.1"/>
    </source>
</evidence>
<dbReference type="EMBL" id="MK552327">
    <property type="protein sequence ID" value="QBJ02694.1"/>
    <property type="molecule type" value="Genomic_DNA"/>
</dbReference>
<evidence type="ECO:0000313" key="2">
    <source>
        <dbReference type="Proteomes" id="UP000294134"/>
    </source>
</evidence>
<gene>
    <name evidence="1" type="ORF">PSA21_167</name>
</gene>
<reference evidence="1 2" key="1">
    <citation type="submission" date="2019-02" db="EMBL/GenBank/DDBJ databases">
        <authorList>
            <person name="Frampton R.A."/>
            <person name="Wojtus J.K."/>
            <person name="Fineran P.C."/>
            <person name="Hendrickson H.L."/>
        </authorList>
    </citation>
    <scope>NUCLEOTIDE SEQUENCE [LARGE SCALE GENOMIC DNA]</scope>
</reference>